<dbReference type="AlphaFoldDB" id="A0A0N4U2F9"/>
<keyword evidence="11" id="KW-1185">Reference proteome</keyword>
<dbReference type="GO" id="GO:0007051">
    <property type="term" value="P:spindle organization"/>
    <property type="evidence" value="ECO:0007669"/>
    <property type="project" value="InterPro"/>
</dbReference>
<feature type="region of interest" description="Disordered" evidence="7">
    <location>
        <begin position="250"/>
        <end position="280"/>
    </location>
</feature>
<dbReference type="GO" id="GO:0030951">
    <property type="term" value="P:establishment or maintenance of microtubule cytoskeleton polarity"/>
    <property type="evidence" value="ECO:0007669"/>
    <property type="project" value="InterPro"/>
</dbReference>
<evidence type="ECO:0000313" key="11">
    <source>
        <dbReference type="Proteomes" id="UP000274756"/>
    </source>
</evidence>
<dbReference type="STRING" id="318479.A0A0N4U2F9"/>
<dbReference type="OrthoDB" id="205662at2759"/>
<dbReference type="InterPro" id="IPR016024">
    <property type="entry name" value="ARM-type_fold"/>
</dbReference>
<dbReference type="GO" id="GO:0005856">
    <property type="term" value="C:cytoskeleton"/>
    <property type="evidence" value="ECO:0007669"/>
    <property type="project" value="UniProtKB-SubCell"/>
</dbReference>
<organism evidence="10 12">
    <name type="scientific">Dracunculus medinensis</name>
    <name type="common">Guinea worm</name>
    <dbReference type="NCBI Taxonomy" id="318479"/>
    <lineage>
        <taxon>Eukaryota</taxon>
        <taxon>Metazoa</taxon>
        <taxon>Ecdysozoa</taxon>
        <taxon>Nematoda</taxon>
        <taxon>Chromadorea</taxon>
        <taxon>Rhabditida</taxon>
        <taxon>Spirurina</taxon>
        <taxon>Dracunculoidea</taxon>
        <taxon>Dracunculidae</taxon>
        <taxon>Dracunculus</taxon>
    </lineage>
</organism>
<evidence type="ECO:0000256" key="4">
    <source>
        <dbReference type="ARBA" id="ARBA00023212"/>
    </source>
</evidence>
<dbReference type="EMBL" id="UYYG01001152">
    <property type="protein sequence ID" value="VDN55249.1"/>
    <property type="molecule type" value="Genomic_DNA"/>
</dbReference>
<dbReference type="Gene3D" id="1.25.10.10">
    <property type="entry name" value="Leucine-rich Repeat Variant"/>
    <property type="match status" value="2"/>
</dbReference>
<dbReference type="GO" id="GO:0061863">
    <property type="term" value="F:microtubule plus end polymerase"/>
    <property type="evidence" value="ECO:0007669"/>
    <property type="project" value="InterPro"/>
</dbReference>
<keyword evidence="3" id="KW-0677">Repeat</keyword>
<dbReference type="FunFam" id="1.25.10.10:FF:000019">
    <property type="entry name" value="Cytoskeleton-associated protein 5"/>
    <property type="match status" value="1"/>
</dbReference>
<feature type="domain" description="TOG" evidence="8">
    <location>
        <begin position="280"/>
        <end position="525"/>
    </location>
</feature>
<evidence type="ECO:0000256" key="5">
    <source>
        <dbReference type="ARBA" id="ARBA00025722"/>
    </source>
</evidence>
<evidence type="ECO:0000259" key="8">
    <source>
        <dbReference type="SMART" id="SM01349"/>
    </source>
</evidence>
<proteinExistence type="inferred from homology"/>
<dbReference type="SUPFAM" id="SSF48371">
    <property type="entry name" value="ARM repeat"/>
    <property type="match status" value="1"/>
</dbReference>
<keyword evidence="2" id="KW-0963">Cytoplasm</keyword>
<dbReference type="InterPro" id="IPR045110">
    <property type="entry name" value="XMAP215"/>
</dbReference>
<feature type="domain" description="TOG" evidence="8">
    <location>
        <begin position="1"/>
        <end position="240"/>
    </location>
</feature>
<accession>A0A0N4U2F9</accession>
<keyword evidence="4" id="KW-0206">Cytoskeleton</keyword>
<protein>
    <submittedName>
        <fullName evidence="12">TOG domain-containing protein</fullName>
    </submittedName>
</protein>
<dbReference type="WBParaSite" id="DME_0000086201-mRNA-1">
    <property type="protein sequence ID" value="DME_0000086201-mRNA-1"/>
    <property type="gene ID" value="DME_0000086201"/>
</dbReference>
<evidence type="ECO:0000256" key="6">
    <source>
        <dbReference type="PROSITE-ProRule" id="PRU00103"/>
    </source>
</evidence>
<evidence type="ECO:0000313" key="10">
    <source>
        <dbReference type="Proteomes" id="UP000038040"/>
    </source>
</evidence>
<dbReference type="PANTHER" id="PTHR12609">
    <property type="entry name" value="MICROTUBULE ASSOCIATED PROTEIN XMAP215"/>
    <property type="match status" value="1"/>
</dbReference>
<name>A0A0N4U2F9_DRAME</name>
<dbReference type="PROSITE" id="PS50077">
    <property type="entry name" value="HEAT_REPEAT"/>
    <property type="match status" value="1"/>
</dbReference>
<evidence type="ECO:0000313" key="9">
    <source>
        <dbReference type="EMBL" id="VDN55249.1"/>
    </source>
</evidence>
<dbReference type="SMART" id="SM01349">
    <property type="entry name" value="TOG"/>
    <property type="match status" value="2"/>
</dbReference>
<comment type="subcellular location">
    <subcellularLocation>
        <location evidence="1">Cytoplasm</location>
        <location evidence="1">Cytoskeleton</location>
    </subcellularLocation>
</comment>
<reference evidence="9 11" key="2">
    <citation type="submission" date="2018-11" db="EMBL/GenBank/DDBJ databases">
        <authorList>
            <consortium name="Pathogen Informatics"/>
        </authorList>
    </citation>
    <scope>NUCLEOTIDE SEQUENCE [LARGE SCALE GENOMIC DNA]</scope>
</reference>
<dbReference type="GO" id="GO:0046785">
    <property type="term" value="P:microtubule polymerization"/>
    <property type="evidence" value="ECO:0007669"/>
    <property type="project" value="InterPro"/>
</dbReference>
<dbReference type="GO" id="GO:0051010">
    <property type="term" value="F:microtubule plus-end binding"/>
    <property type="evidence" value="ECO:0007669"/>
    <property type="project" value="InterPro"/>
</dbReference>
<dbReference type="InterPro" id="IPR034085">
    <property type="entry name" value="TOG"/>
</dbReference>
<dbReference type="Proteomes" id="UP000038040">
    <property type="component" value="Unplaced"/>
</dbReference>
<evidence type="ECO:0000256" key="7">
    <source>
        <dbReference type="SAM" id="MobiDB-lite"/>
    </source>
</evidence>
<comment type="similarity">
    <text evidence="5">Belongs to the TOG/XMAP215 family.</text>
</comment>
<dbReference type="InterPro" id="IPR011989">
    <property type="entry name" value="ARM-like"/>
</dbReference>
<evidence type="ECO:0000256" key="2">
    <source>
        <dbReference type="ARBA" id="ARBA00022490"/>
    </source>
</evidence>
<reference evidence="12" key="1">
    <citation type="submission" date="2017-02" db="UniProtKB">
        <authorList>
            <consortium name="WormBaseParasite"/>
        </authorList>
    </citation>
    <scope>IDENTIFICATION</scope>
</reference>
<dbReference type="Proteomes" id="UP000274756">
    <property type="component" value="Unassembled WGS sequence"/>
</dbReference>
<gene>
    <name evidence="9" type="ORF">DME_LOCUS5222</name>
</gene>
<feature type="compositionally biased region" description="Basic and acidic residues" evidence="7">
    <location>
        <begin position="251"/>
        <end position="279"/>
    </location>
</feature>
<evidence type="ECO:0000313" key="12">
    <source>
        <dbReference type="WBParaSite" id="DME_0000086201-mRNA-1"/>
    </source>
</evidence>
<evidence type="ECO:0000256" key="3">
    <source>
        <dbReference type="ARBA" id="ARBA00022737"/>
    </source>
</evidence>
<evidence type="ECO:0000256" key="1">
    <source>
        <dbReference type="ARBA" id="ARBA00004245"/>
    </source>
</evidence>
<dbReference type="InterPro" id="IPR021133">
    <property type="entry name" value="HEAT_type_2"/>
</dbReference>
<sequence>MGASETNLLALLPKDFVKFVSSVKWTERRDVLQCFLDNLAHSSRLNTEINYIELMNELKKIIMKDSNVIVISLAIRVLTAIVRGLQGKASAYISLILVPLLEKFKERKAMINCAITECIDEIGFFCNANFLFSSICNVLDNTQNPTVKAEIDHWIYRILLNYDKDRIPFDFIEKIAPYLIQHGSNGSSAVRNGCFMAFGGIIRLIGDQATMAIASVLFADKKKIIKMYSFCEKAAEEFAKLEQMKNSIVEKNSKNNSKDEESFSENKENSRMDSDRNATDFDPWEMLPETNIVLRNDFDTLLSSRQWKERKEALESLLEVLDQNPRLNPGDDYQPLIKSLSSVIANDVNINVLALAIRSVAKIAQALRYKFSSLTPKIMEILLEKFKEKKVILREPLIECIDYLSLITPLSLYVRSVEDALKKENPQIRMQTALFIARLFRQHSRQTLPSIELKIIAPPLLQLAFDSNVDCRDASYSAIGAVMKSIGEKDVGLLFSGVLEDSIKYLKIKEQCDNFLKEFGCCESKAILRLSKIDVENNSGNGSSDILVKNITLKPNTNAKYIRKKDSGFFLPKTVPRSILNSTASHNFHFFSNQISKLSDSSRLIEANRPFTSSRNKQTFPLNCGIVKENIRSTITLSSNNWQETRHLNTTTSVKISQLVKHIAVERSQTMQNRLVRSRPYAPGSKIPRLC</sequence>
<feature type="repeat" description="HEAT" evidence="6">
    <location>
        <begin position="456"/>
        <end position="491"/>
    </location>
</feature>